<feature type="binding site" evidence="9">
    <location>
        <begin position="12"/>
        <end position="17"/>
    </location>
    <ligand>
        <name>ATP</name>
        <dbReference type="ChEBI" id="CHEBI:30616"/>
    </ligand>
</feature>
<keyword evidence="9" id="KW-0460">Magnesium</keyword>
<feature type="binding site" evidence="9">
    <location>
        <position position="43"/>
    </location>
    <ligand>
        <name>Mg(2+)</name>
        <dbReference type="ChEBI" id="CHEBI:18420"/>
    </ligand>
</feature>
<dbReference type="NCBIfam" id="TIGR00508">
    <property type="entry name" value="bioA"/>
    <property type="match status" value="1"/>
</dbReference>
<feature type="binding site" evidence="9">
    <location>
        <position position="43"/>
    </location>
    <ligand>
        <name>ATP</name>
        <dbReference type="ChEBI" id="CHEBI:30616"/>
    </ligand>
</feature>
<evidence type="ECO:0000256" key="10">
    <source>
        <dbReference type="HAMAP-Rule" id="MF_00834"/>
    </source>
</evidence>
<feature type="binding site" evidence="10">
    <location>
        <position position="482"/>
    </location>
    <ligand>
        <name>substrate</name>
    </ligand>
</feature>
<comment type="function">
    <text evidence="10">Catalyzes the transfer of the alpha-amino group from S-adenosyl-L-methionine (SAM) to 7-keto-8-aminopelargonic acid (KAPA) to form 7,8-diaminopelargonic acid (DAPA). It is the only aminotransferase known to utilize SAM as an amino donor.</text>
</comment>
<keyword evidence="4 10" id="KW-0808">Transferase</keyword>
<evidence type="ECO:0000256" key="5">
    <source>
        <dbReference type="ARBA" id="ARBA00022691"/>
    </source>
</evidence>
<dbReference type="InterPro" id="IPR005814">
    <property type="entry name" value="Aminotrans_3"/>
</dbReference>
<dbReference type="GO" id="GO:0004015">
    <property type="term" value="F:adenosylmethionine-8-amino-7-oxononanoate transaminase activity"/>
    <property type="evidence" value="ECO:0007669"/>
    <property type="project" value="UniProtKB-EC"/>
</dbReference>
<dbReference type="RefSeq" id="WP_377068768.1">
    <property type="nucleotide sequence ID" value="NZ_JBHSJJ010000021.1"/>
</dbReference>
<comment type="cofactor">
    <cofactor evidence="1 10">
        <name>pyridoxal 5'-phosphate</name>
        <dbReference type="ChEBI" id="CHEBI:597326"/>
    </cofactor>
</comment>
<proteinExistence type="inferred from homology"/>
<comment type="pathway">
    <text evidence="9">Cofactor biosynthesis; biotin biosynthesis; biotin from 7,8-diaminononanoate: step 1/2.</text>
</comment>
<feature type="binding site" evidence="9">
    <location>
        <begin position="99"/>
        <end position="102"/>
    </location>
    <ligand>
        <name>ATP</name>
        <dbReference type="ChEBI" id="CHEBI:30616"/>
    </ligand>
</feature>
<dbReference type="EC" id="6.3.3.3" evidence="9"/>
<dbReference type="Gene3D" id="3.40.50.300">
    <property type="entry name" value="P-loop containing nucleotide triphosphate hydrolases"/>
    <property type="match status" value="1"/>
</dbReference>
<keyword evidence="6 9" id="KW-0093">Biotin biosynthesis</keyword>
<keyword evidence="9" id="KW-0067">ATP-binding</keyword>
<dbReference type="Pfam" id="PF00202">
    <property type="entry name" value="Aminotran_3"/>
    <property type="match status" value="1"/>
</dbReference>
<comment type="caution">
    <text evidence="9">Lacks conserved residue(s) required for the propagation of feature annotation.</text>
</comment>
<comment type="catalytic activity">
    <reaction evidence="9">
        <text>(7R,8S)-7,8-diammoniononanoate + CO2 + ATP = (4R,5S)-dethiobiotin + ADP + phosphate + 3 H(+)</text>
        <dbReference type="Rhea" id="RHEA:15805"/>
        <dbReference type="ChEBI" id="CHEBI:15378"/>
        <dbReference type="ChEBI" id="CHEBI:16526"/>
        <dbReference type="ChEBI" id="CHEBI:30616"/>
        <dbReference type="ChEBI" id="CHEBI:43474"/>
        <dbReference type="ChEBI" id="CHEBI:149469"/>
        <dbReference type="ChEBI" id="CHEBI:149473"/>
        <dbReference type="ChEBI" id="CHEBI:456216"/>
        <dbReference type="EC" id="6.3.3.3"/>
    </reaction>
</comment>
<dbReference type="Pfam" id="PF13500">
    <property type="entry name" value="AAA_26"/>
    <property type="match status" value="1"/>
</dbReference>
<keyword evidence="3 10" id="KW-0032">Aminotransferase</keyword>
<dbReference type="CDD" id="cd00610">
    <property type="entry name" value="OAT_like"/>
    <property type="match status" value="1"/>
</dbReference>
<comment type="caution">
    <text evidence="11">The sequence shown here is derived from an EMBL/GenBank/DDBJ whole genome shotgun (WGS) entry which is preliminary data.</text>
</comment>
<feature type="binding site" evidence="10">
    <location>
        <position position="359"/>
    </location>
    <ligand>
        <name>substrate</name>
    </ligand>
</feature>
<dbReference type="InterPro" id="IPR015422">
    <property type="entry name" value="PyrdxlP-dep_Trfase_small"/>
</dbReference>
<dbReference type="InterPro" id="IPR027417">
    <property type="entry name" value="P-loop_NTPase"/>
</dbReference>
<comment type="function">
    <text evidence="9">Catalyzes a mechanistically unusual reaction, the ATP-dependent insertion of CO2 between the N7 and N8 nitrogen atoms of 7,8-diaminopelargonic acid (DAPA, also called 7,8-diammoniononanoate) to form a ureido ring.</text>
</comment>
<keyword evidence="7 10" id="KW-0663">Pyridoxal phosphate</keyword>
<feature type="binding site" evidence="10">
    <location>
        <position position="516"/>
    </location>
    <ligand>
        <name>substrate</name>
    </ligand>
</feature>
<evidence type="ECO:0000256" key="4">
    <source>
        <dbReference type="ARBA" id="ARBA00022679"/>
    </source>
</evidence>
<evidence type="ECO:0000256" key="7">
    <source>
        <dbReference type="ARBA" id="ARBA00022898"/>
    </source>
</evidence>
<reference evidence="12" key="1">
    <citation type="journal article" date="2019" name="Int. J. Syst. Evol. Microbiol.">
        <title>The Global Catalogue of Microorganisms (GCM) 10K type strain sequencing project: providing services to taxonomists for standard genome sequencing and annotation.</title>
        <authorList>
            <consortium name="The Broad Institute Genomics Platform"/>
            <consortium name="The Broad Institute Genome Sequencing Center for Infectious Disease"/>
            <person name="Wu L."/>
            <person name="Ma J."/>
        </authorList>
    </citation>
    <scope>NUCLEOTIDE SEQUENCE [LARGE SCALE GENOMIC DNA]</scope>
    <source>
        <strain evidence="12">CGMCC 4.7466</strain>
    </source>
</reference>
<comment type="cofactor">
    <cofactor evidence="9">
        <name>Mg(2+)</name>
        <dbReference type="ChEBI" id="CHEBI:18420"/>
    </cofactor>
</comment>
<evidence type="ECO:0000313" key="12">
    <source>
        <dbReference type="Proteomes" id="UP001595818"/>
    </source>
</evidence>
<dbReference type="InterPro" id="IPR015424">
    <property type="entry name" value="PyrdxlP-dep_Trfase"/>
</dbReference>
<keyword evidence="9" id="KW-0479">Metal-binding</keyword>
<dbReference type="SUPFAM" id="SSF52540">
    <property type="entry name" value="P-loop containing nucleoside triphosphate hydrolases"/>
    <property type="match status" value="1"/>
</dbReference>
<organism evidence="11 12">
    <name type="scientific">Negadavirga shengliensis</name>
    <dbReference type="NCBI Taxonomy" id="1389218"/>
    <lineage>
        <taxon>Bacteria</taxon>
        <taxon>Pseudomonadati</taxon>
        <taxon>Bacteroidota</taxon>
        <taxon>Cytophagia</taxon>
        <taxon>Cytophagales</taxon>
        <taxon>Cyclobacteriaceae</taxon>
        <taxon>Negadavirga</taxon>
    </lineage>
</organism>
<dbReference type="InterPro" id="IPR005815">
    <property type="entry name" value="BioA"/>
</dbReference>
<evidence type="ECO:0000256" key="2">
    <source>
        <dbReference type="ARBA" id="ARBA00005063"/>
    </source>
</evidence>
<feature type="modified residue" description="N6-(pyridoxal phosphate)lysine" evidence="10">
    <location>
        <position position="482"/>
    </location>
</feature>
<comment type="similarity">
    <text evidence="10">Belongs to the class-III pyridoxal-phosphate-dependent aminotransferase family. BioA subfamily.</text>
</comment>
<dbReference type="PANTHER" id="PTHR42684:SF3">
    <property type="entry name" value="ADENOSYLMETHIONINE-8-AMINO-7-OXONONANOATE AMINOTRANSFERASE"/>
    <property type="match status" value="1"/>
</dbReference>
<feature type="binding site" evidence="10">
    <location>
        <begin position="517"/>
        <end position="518"/>
    </location>
    <ligand>
        <name>pyridoxal 5'-phosphate</name>
        <dbReference type="ChEBI" id="CHEBI:597326"/>
    </ligand>
</feature>
<dbReference type="Gene3D" id="3.90.1150.10">
    <property type="entry name" value="Aspartate Aminotransferase, domain 1"/>
    <property type="match status" value="1"/>
</dbReference>
<comment type="similarity">
    <text evidence="9">Belongs to the dethiobiotin synthetase family.</text>
</comment>
<keyword evidence="9" id="KW-0436">Ligase</keyword>
<evidence type="ECO:0000256" key="1">
    <source>
        <dbReference type="ARBA" id="ARBA00001933"/>
    </source>
</evidence>
<keyword evidence="12" id="KW-1185">Reference proteome</keyword>
<comment type="catalytic activity">
    <reaction evidence="8 10">
        <text>(8S)-8-amino-7-oxononanoate + S-adenosyl-L-methionine = S-adenosyl-4-methylsulfanyl-2-oxobutanoate + (7R,8S)-7,8-diammoniononanoate</text>
        <dbReference type="Rhea" id="RHEA:16861"/>
        <dbReference type="ChEBI" id="CHEBI:16490"/>
        <dbReference type="ChEBI" id="CHEBI:59789"/>
        <dbReference type="ChEBI" id="CHEBI:149468"/>
        <dbReference type="ChEBI" id="CHEBI:149469"/>
        <dbReference type="EC" id="2.6.1.62"/>
    </reaction>
</comment>
<dbReference type="NCBIfam" id="NF004624">
    <property type="entry name" value="PRK05964.1"/>
    <property type="match status" value="1"/>
</dbReference>
<dbReference type="SUPFAM" id="SSF53383">
    <property type="entry name" value="PLP-dependent transferases"/>
    <property type="match status" value="1"/>
</dbReference>
<dbReference type="HAMAP" id="MF_00834">
    <property type="entry name" value="BioA"/>
    <property type="match status" value="1"/>
</dbReference>
<feature type="binding site" evidence="10">
    <location>
        <position position="607"/>
    </location>
    <ligand>
        <name>substrate</name>
    </ligand>
</feature>
<dbReference type="InterPro" id="IPR004472">
    <property type="entry name" value="DTB_synth_BioD"/>
</dbReference>
<comment type="pathway">
    <text evidence="2 10">Cofactor biosynthesis; biotin biosynthesis; 7,8-diaminononanoate from 8-amino-7-oxononanoate (SAM route): step 1/1.</text>
</comment>
<comment type="subcellular location">
    <subcellularLocation>
        <location evidence="9">Cytoplasm</location>
    </subcellularLocation>
</comment>
<dbReference type="NCBIfam" id="TIGR00347">
    <property type="entry name" value="bioD"/>
    <property type="match status" value="1"/>
</dbReference>
<name>A0ABV9T8C0_9BACT</name>
<accession>A0ABV9T8C0</accession>
<dbReference type="HAMAP" id="MF_00336">
    <property type="entry name" value="BioD"/>
    <property type="match status" value="1"/>
</dbReference>
<dbReference type="EC" id="2.6.1.62" evidence="10"/>
<keyword evidence="5 10" id="KW-0949">S-adenosyl-L-methionine</keyword>
<feature type="binding site" evidence="9">
    <location>
        <position position="99"/>
    </location>
    <ligand>
        <name>Mg(2+)</name>
        <dbReference type="ChEBI" id="CHEBI:18420"/>
    </ligand>
</feature>
<dbReference type="CDD" id="cd03109">
    <property type="entry name" value="DTBS"/>
    <property type="match status" value="1"/>
</dbReference>
<dbReference type="PANTHER" id="PTHR42684">
    <property type="entry name" value="ADENOSYLMETHIONINE-8-AMINO-7-OXONONANOATE AMINOTRANSFERASE"/>
    <property type="match status" value="1"/>
</dbReference>
<feature type="binding site" evidence="10">
    <location>
        <position position="267"/>
    </location>
    <ligand>
        <name>substrate</name>
    </ligand>
</feature>
<feature type="binding site" evidence="10">
    <location>
        <position position="453"/>
    </location>
    <ligand>
        <name>pyridoxal 5'-phosphate</name>
        <dbReference type="ChEBI" id="CHEBI:597326"/>
    </ligand>
</feature>
<sequence length="644" mass="71587">MERIFVTGIGTEIGKTVAAAILTEALQADYWKPVQAGDVEGSDTETVKQLISNTVSRFHPEAYKLKAPLSPHDAAQREHTQIELKNIQAPKTENPLIIEGAGGLMVPLNDTDLILDLIHHLDAKVVLVSQNYLGSINHTLMSCEILKARNIEVKGIIFNGDPYPQGEEIILKHSGYKRLLHIQHEQVVDKTTVKRYAKELLKNSATLRSDVPSPGMVTDLARKDKQFVWHPYTQMQTADLAIPIVRGEKAMLYDDKGKRYIDAISSWWVNLHGHSHPHIAQRVSKQLSTLEHVIFAGFTHPPAVELASRLLDVLPDGQEKVFYSDNGSTAVEVALKMAIQFWANTGKPRNKIIAFKNSYHGDTFGAMSVSERGAFTQPFHPLLFETVFIDTPVPGKEEETLAQFQDALDKHQIAAFIYEPLVLGTAGMVMYEPEVLDKLLAICLKNGIIAIADEVMTGFGRTGKHFASDYCVHKPDVICLSKGLTGGTMAMGVTTCSSKIYDAFLSDDKKKTFFHGHSYTANPLGCAAALASLDLVSSGETQQRIERIGEAHKTFMEEIRLHPLVANLRLRGTILAFEISTDSGTSYFNSIRDRAYRFFIEKGILIRPLGNVIYLLPPYCIETEQLNTIYSEIKAFLNQLQSDA</sequence>
<dbReference type="Proteomes" id="UP001595818">
    <property type="component" value="Unassembled WGS sequence"/>
</dbReference>
<comment type="subunit">
    <text evidence="9">Homodimer.</text>
</comment>
<keyword evidence="9" id="KW-0547">Nucleotide-binding</keyword>
<keyword evidence="9" id="KW-0963">Cytoplasm</keyword>
<evidence type="ECO:0000256" key="8">
    <source>
        <dbReference type="ARBA" id="ARBA00048449"/>
    </source>
</evidence>
<dbReference type="EMBL" id="JBHSJJ010000021">
    <property type="protein sequence ID" value="MFC4874682.1"/>
    <property type="molecule type" value="Genomic_DNA"/>
</dbReference>
<evidence type="ECO:0000256" key="6">
    <source>
        <dbReference type="ARBA" id="ARBA00022756"/>
    </source>
</evidence>
<dbReference type="Gene3D" id="3.40.640.10">
    <property type="entry name" value="Type I PLP-dependent aspartate aminotransferase-like (Major domain)"/>
    <property type="match status" value="1"/>
</dbReference>
<evidence type="ECO:0000256" key="9">
    <source>
        <dbReference type="HAMAP-Rule" id="MF_00336"/>
    </source>
</evidence>
<feature type="binding site" evidence="9">
    <location>
        <position position="16"/>
    </location>
    <ligand>
        <name>Mg(2+)</name>
        <dbReference type="ChEBI" id="CHEBI:18420"/>
    </ligand>
</feature>
<protein>
    <recommendedName>
        <fullName evidence="9 10">Multifunctional fusion protein</fullName>
    </recommendedName>
    <domain>
        <recommendedName>
            <fullName evidence="10">Adenosylmethionine-8-amino-7-oxononanoate aminotransferase</fullName>
            <ecNumber evidence="10">2.6.1.62</ecNumber>
        </recommendedName>
        <alternativeName>
            <fullName evidence="10">7,8-diamino-pelargonic acid aminotransferase</fullName>
        </alternativeName>
        <alternativeName>
            <fullName evidence="10">7,8-diaminononanoate synthase</fullName>
        </alternativeName>
        <alternativeName>
            <fullName evidence="10">Diaminopelargonic acid synthase</fullName>
            <shortName evidence="10">DANS</shortName>
            <shortName evidence="10">DAPA AT</shortName>
            <shortName evidence="10">DAPA aminotransferase</shortName>
        </alternativeName>
    </domain>
    <domain>
        <recommendedName>
            <fullName evidence="9">ATP-dependent dethiobiotin synthetase BioD</fullName>
            <ecNumber evidence="9">6.3.3.3</ecNumber>
        </recommendedName>
        <alternativeName>
            <fullName evidence="9">DTB synthetase</fullName>
        </alternativeName>
        <alternativeName>
            <fullName evidence="9">Dethiobiotin synthase</fullName>
            <shortName evidence="9">DTBS</shortName>
        </alternativeName>
    </domain>
</protein>
<dbReference type="InterPro" id="IPR015421">
    <property type="entry name" value="PyrdxlP-dep_Trfase_major"/>
</dbReference>
<feature type="site" description="Participates in the substrate recognition with KAPA and in a stacking interaction with the adenine ring of SAM" evidence="10">
    <location>
        <position position="232"/>
    </location>
</feature>
<gene>
    <name evidence="10 11" type="primary">bioA</name>
    <name evidence="9" type="synonym">bioD</name>
    <name evidence="11" type="ORF">ACFPFU_23465</name>
</gene>
<feature type="binding site" evidence="10">
    <location>
        <begin position="327"/>
        <end position="328"/>
    </location>
    <ligand>
        <name>pyridoxal 5'-phosphate</name>
        <dbReference type="ChEBI" id="CHEBI:597326"/>
    </ligand>
</feature>
<feature type="binding site" evidence="9">
    <location>
        <begin position="231"/>
        <end position="233"/>
    </location>
    <ligand>
        <name>ATP</name>
        <dbReference type="ChEBI" id="CHEBI:30616"/>
    </ligand>
</feature>
<evidence type="ECO:0000256" key="3">
    <source>
        <dbReference type="ARBA" id="ARBA00022576"/>
    </source>
</evidence>
<evidence type="ECO:0000313" key="11">
    <source>
        <dbReference type="EMBL" id="MFC4874682.1"/>
    </source>
</evidence>
<feature type="active site" evidence="9">
    <location>
        <position position="32"/>
    </location>
</feature>